<accession>X0ZRV5</accession>
<protein>
    <submittedName>
        <fullName evidence="1">Uncharacterized protein</fullName>
    </submittedName>
</protein>
<name>X0ZRV5_9ZZZZ</name>
<gene>
    <name evidence="1" type="ORF">S01H4_14639</name>
</gene>
<sequence length="52" mass="5924">MGQNRSLSPIYAFPRWHEGWAKQTEKQHDDPKCGTGDSRSWVILANAQAESH</sequence>
<dbReference type="AlphaFoldDB" id="X0ZRV5"/>
<proteinExistence type="predicted"/>
<comment type="caution">
    <text evidence="1">The sequence shown here is derived from an EMBL/GenBank/DDBJ whole genome shotgun (WGS) entry which is preliminary data.</text>
</comment>
<evidence type="ECO:0000313" key="1">
    <source>
        <dbReference type="EMBL" id="GAG63183.1"/>
    </source>
</evidence>
<organism evidence="1">
    <name type="scientific">marine sediment metagenome</name>
    <dbReference type="NCBI Taxonomy" id="412755"/>
    <lineage>
        <taxon>unclassified sequences</taxon>
        <taxon>metagenomes</taxon>
        <taxon>ecological metagenomes</taxon>
    </lineage>
</organism>
<dbReference type="EMBL" id="BART01006417">
    <property type="protein sequence ID" value="GAG63183.1"/>
    <property type="molecule type" value="Genomic_DNA"/>
</dbReference>
<reference evidence="1" key="1">
    <citation type="journal article" date="2014" name="Front. Microbiol.">
        <title>High frequency of phylogenetically diverse reductive dehalogenase-homologous genes in deep subseafloor sedimentary metagenomes.</title>
        <authorList>
            <person name="Kawai M."/>
            <person name="Futagami T."/>
            <person name="Toyoda A."/>
            <person name="Takaki Y."/>
            <person name="Nishi S."/>
            <person name="Hori S."/>
            <person name="Arai W."/>
            <person name="Tsubouchi T."/>
            <person name="Morono Y."/>
            <person name="Uchiyama I."/>
            <person name="Ito T."/>
            <person name="Fujiyama A."/>
            <person name="Inagaki F."/>
            <person name="Takami H."/>
        </authorList>
    </citation>
    <scope>NUCLEOTIDE SEQUENCE</scope>
    <source>
        <strain evidence="1">Expedition CK06-06</strain>
    </source>
</reference>